<gene>
    <name evidence="2" type="ORF">SDC9_112954</name>
</gene>
<comment type="caution">
    <text evidence="2">The sequence shown here is derived from an EMBL/GenBank/DDBJ whole genome shotgun (WGS) entry which is preliminary data.</text>
</comment>
<name>A0A645BKQ5_9ZZZZ</name>
<dbReference type="AlphaFoldDB" id="A0A645BKQ5"/>
<accession>A0A645BKQ5</accession>
<organism evidence="2">
    <name type="scientific">bioreactor metagenome</name>
    <dbReference type="NCBI Taxonomy" id="1076179"/>
    <lineage>
        <taxon>unclassified sequences</taxon>
        <taxon>metagenomes</taxon>
        <taxon>ecological metagenomes</taxon>
    </lineage>
</organism>
<evidence type="ECO:0000313" key="2">
    <source>
        <dbReference type="EMBL" id="MPM66050.1"/>
    </source>
</evidence>
<feature type="compositionally biased region" description="Polar residues" evidence="1">
    <location>
        <begin position="10"/>
        <end position="22"/>
    </location>
</feature>
<dbReference type="EMBL" id="VSSQ01020861">
    <property type="protein sequence ID" value="MPM66050.1"/>
    <property type="molecule type" value="Genomic_DNA"/>
</dbReference>
<feature type="region of interest" description="Disordered" evidence="1">
    <location>
        <begin position="1"/>
        <end position="82"/>
    </location>
</feature>
<sequence>MALEGDVAYTESQLPDNKNGLENDQACMQEFDYGKSTETEINKDNKNDGTEPVITGDDQGSSDTEEEPPRFKGVISIDEVRP</sequence>
<evidence type="ECO:0000256" key="1">
    <source>
        <dbReference type="SAM" id="MobiDB-lite"/>
    </source>
</evidence>
<feature type="compositionally biased region" description="Basic and acidic residues" evidence="1">
    <location>
        <begin position="32"/>
        <end position="49"/>
    </location>
</feature>
<proteinExistence type="predicted"/>
<protein>
    <submittedName>
        <fullName evidence="2">Uncharacterized protein</fullName>
    </submittedName>
</protein>
<reference evidence="2" key="1">
    <citation type="submission" date="2019-08" db="EMBL/GenBank/DDBJ databases">
        <authorList>
            <person name="Kucharzyk K."/>
            <person name="Murdoch R.W."/>
            <person name="Higgins S."/>
            <person name="Loffler F."/>
        </authorList>
    </citation>
    <scope>NUCLEOTIDE SEQUENCE</scope>
</reference>